<proteinExistence type="predicted"/>
<accession>A0A9R0E5L0</accession>
<feature type="compositionally biased region" description="Basic and acidic residues" evidence="1">
    <location>
        <begin position="186"/>
        <end position="199"/>
    </location>
</feature>
<feature type="compositionally biased region" description="Polar residues" evidence="1">
    <location>
        <begin position="229"/>
        <end position="242"/>
    </location>
</feature>
<protein>
    <submittedName>
        <fullName evidence="3">Uncharacterized protein LOC118278963 isoform X3</fullName>
    </submittedName>
</protein>
<reference evidence="3" key="1">
    <citation type="submission" date="2025-08" db="UniProtKB">
        <authorList>
            <consortium name="RefSeq"/>
        </authorList>
    </citation>
    <scope>IDENTIFICATION</scope>
    <source>
        <tissue evidence="3">Whole larval tissue</tissue>
    </source>
</reference>
<feature type="compositionally biased region" description="Polar residues" evidence="1">
    <location>
        <begin position="307"/>
        <end position="318"/>
    </location>
</feature>
<dbReference type="AlphaFoldDB" id="A0A9R0E5L0"/>
<feature type="region of interest" description="Disordered" evidence="1">
    <location>
        <begin position="183"/>
        <end position="325"/>
    </location>
</feature>
<evidence type="ECO:0000256" key="1">
    <source>
        <dbReference type="SAM" id="MobiDB-lite"/>
    </source>
</evidence>
<feature type="compositionally biased region" description="Acidic residues" evidence="1">
    <location>
        <begin position="267"/>
        <end position="277"/>
    </location>
</feature>
<name>A0A9R0E5L0_SPOFR</name>
<dbReference type="Proteomes" id="UP000829999">
    <property type="component" value="Chromosome 24"/>
</dbReference>
<evidence type="ECO:0000313" key="2">
    <source>
        <dbReference type="Proteomes" id="UP000829999"/>
    </source>
</evidence>
<organism evidence="2 3">
    <name type="scientific">Spodoptera frugiperda</name>
    <name type="common">Fall armyworm</name>
    <dbReference type="NCBI Taxonomy" id="7108"/>
    <lineage>
        <taxon>Eukaryota</taxon>
        <taxon>Metazoa</taxon>
        <taxon>Ecdysozoa</taxon>
        <taxon>Arthropoda</taxon>
        <taxon>Hexapoda</taxon>
        <taxon>Insecta</taxon>
        <taxon>Pterygota</taxon>
        <taxon>Neoptera</taxon>
        <taxon>Endopterygota</taxon>
        <taxon>Lepidoptera</taxon>
        <taxon>Glossata</taxon>
        <taxon>Ditrysia</taxon>
        <taxon>Noctuoidea</taxon>
        <taxon>Noctuidae</taxon>
        <taxon>Amphipyrinae</taxon>
        <taxon>Spodoptera</taxon>
    </lineage>
</organism>
<feature type="compositionally biased region" description="Basic residues" evidence="1">
    <location>
        <begin position="200"/>
        <end position="209"/>
    </location>
</feature>
<keyword evidence="2" id="KW-1185">Reference proteome</keyword>
<dbReference type="OrthoDB" id="9971063at2759"/>
<dbReference type="GeneID" id="118278963"/>
<sequence length="341" mass="39038">MNSFTNFEYLDIVKFYVLADFNTAEARRLYSDPDHINSLKRKGINNPRIPTGKTFNHVWGRLTEYGQFRTPTYVGHGIVKSFNFKDRLKADRILDYLKTNPKTSMRKAARTFNVSVDYISKLLKNQSDDEGAPDADKEKDAIIASVYHYLKKERDERGDKTVSTRELRQRAALACGVGEGTVRRVLKNERDKEHPDSKPRIGRPRKRSKHSEQRSDSEDDKDGEESELTLAQLQQRKLSQNGAEPAKTREPSRKRGRKRKASAPPPEQEESDSDEPEVILKSNTNSDEDCIEMDPLTSADKEPNPEVTDTTVDNGLQQEETEEVADTLFVKIEPREFEECT</sequence>
<evidence type="ECO:0000313" key="3">
    <source>
        <dbReference type="RefSeq" id="XP_050559691.1"/>
    </source>
</evidence>
<dbReference type="RefSeq" id="XP_050559691.1">
    <property type="nucleotide sequence ID" value="XM_050703734.1"/>
</dbReference>
<gene>
    <name evidence="3" type="primary">LOC118278963</name>
</gene>
<feature type="compositionally biased region" description="Acidic residues" evidence="1">
    <location>
        <begin position="217"/>
        <end position="227"/>
    </location>
</feature>